<dbReference type="SUPFAM" id="SSF56112">
    <property type="entry name" value="Protein kinase-like (PK-like)"/>
    <property type="match status" value="1"/>
</dbReference>
<keyword evidence="2" id="KW-0547">Nucleotide-binding</keyword>
<dbReference type="InterPro" id="IPR001932">
    <property type="entry name" value="PPM-type_phosphatase-like_dom"/>
</dbReference>
<keyword evidence="5" id="KW-0812">Transmembrane</keyword>
<dbReference type="Pfam" id="PF13672">
    <property type="entry name" value="PP2C_2"/>
    <property type="match status" value="1"/>
</dbReference>
<evidence type="ECO:0000256" key="5">
    <source>
        <dbReference type="SAM" id="Phobius"/>
    </source>
</evidence>
<keyword evidence="5" id="KW-1133">Transmembrane helix</keyword>
<dbReference type="Proteomes" id="UP000253940">
    <property type="component" value="Chromosome"/>
</dbReference>
<keyword evidence="9" id="KW-1185">Reference proteome</keyword>
<keyword evidence="3 8" id="KW-0418">Kinase</keyword>
<keyword evidence="5" id="KW-0472">Membrane</keyword>
<dbReference type="InterPro" id="IPR036457">
    <property type="entry name" value="PPM-type-like_dom_sf"/>
</dbReference>
<dbReference type="PANTHER" id="PTHR43289:SF6">
    <property type="entry name" value="SERINE_THREONINE-PROTEIN KINASE NEKL-3"/>
    <property type="match status" value="1"/>
</dbReference>
<dbReference type="GO" id="GO:0005524">
    <property type="term" value="F:ATP binding"/>
    <property type="evidence" value="ECO:0007669"/>
    <property type="project" value="UniProtKB-KW"/>
</dbReference>
<name>A0A345P6K7_9GAMM</name>
<evidence type="ECO:0000259" key="6">
    <source>
        <dbReference type="PROSITE" id="PS50011"/>
    </source>
</evidence>
<dbReference type="PROSITE" id="PS51746">
    <property type="entry name" value="PPM_2"/>
    <property type="match status" value="1"/>
</dbReference>
<evidence type="ECO:0000256" key="3">
    <source>
        <dbReference type="ARBA" id="ARBA00022777"/>
    </source>
</evidence>
<evidence type="ECO:0000256" key="2">
    <source>
        <dbReference type="ARBA" id="ARBA00022741"/>
    </source>
</evidence>
<dbReference type="KEGG" id="mbah:HYN46_08735"/>
<evidence type="ECO:0000259" key="7">
    <source>
        <dbReference type="PROSITE" id="PS51746"/>
    </source>
</evidence>
<proteinExistence type="predicted"/>
<dbReference type="Gene3D" id="1.10.510.10">
    <property type="entry name" value="Transferase(Phosphotransferase) domain 1"/>
    <property type="match status" value="1"/>
</dbReference>
<keyword evidence="1" id="KW-0808">Transferase</keyword>
<dbReference type="CDD" id="cd14014">
    <property type="entry name" value="STKc_PknB_like"/>
    <property type="match status" value="1"/>
</dbReference>
<dbReference type="AlphaFoldDB" id="A0A345P6K7"/>
<dbReference type="RefSeq" id="WP_114899026.1">
    <property type="nucleotide sequence ID" value="NZ_CP031222.1"/>
</dbReference>
<feature type="transmembrane region" description="Helical" evidence="5">
    <location>
        <begin position="563"/>
        <end position="583"/>
    </location>
</feature>
<sequence>MPLVVTAAQYSDKGPKAANDDALVMHLPEGFGRSAHMMIAAIADGVSSAESGGPAAMIATRNFCSDFLATDLNWSIKTAGYRVLTAINRWLHGQGQHYNHRYSTHLTTFSAVIIYEQSAHIFHVGDSRVWRFRPAQQGRDHPIKQSLECLTKDHTIQTGSSEQLIRALGMDWRVEVDYLEVDVQVGDYFLLTTDGIHGVLSAQTLSDLIQENTNLGQFSTDHLERCVKQMATLAQNSGSSDNQSCQLIHIQTLEVSHNHPPDLASFPPLLPDNLKPGYKVDGYEIVGELHANSRSSIYHAVLLSNQKHVILKAPSQQFSDNVATLHAFVQEDWIGQRIEHPDIVQTLAPEQPRQFLYLVQEYLSGCTLRRWREANPNAPVETVIRFVRPAVRALRALHRRETLHQDVKPDNFMVWRDDQGHEHLKLIDFGSAQVGSVTERRVRPGALEYAAPEYALDQNIDARADQFALAVTFYEILTGELPYGSHYLSAQSAADFAKLSYIPASKYNPHVPAWMDAALMRACSLDVEQRYEDLGEWQADLERPNYTLTRPRMPLMESHPVQFWQTVAALLFVANIFWLVAWFK</sequence>
<dbReference type="SMART" id="SM00220">
    <property type="entry name" value="S_TKc"/>
    <property type="match status" value="1"/>
</dbReference>
<evidence type="ECO:0000256" key="1">
    <source>
        <dbReference type="ARBA" id="ARBA00022679"/>
    </source>
</evidence>
<evidence type="ECO:0000313" key="9">
    <source>
        <dbReference type="Proteomes" id="UP000253940"/>
    </source>
</evidence>
<evidence type="ECO:0000256" key="4">
    <source>
        <dbReference type="ARBA" id="ARBA00022840"/>
    </source>
</evidence>
<gene>
    <name evidence="8" type="ORF">HYN46_08735</name>
</gene>
<dbReference type="PROSITE" id="PS50011">
    <property type="entry name" value="PROTEIN_KINASE_DOM"/>
    <property type="match status" value="1"/>
</dbReference>
<dbReference type="InterPro" id="IPR000719">
    <property type="entry name" value="Prot_kinase_dom"/>
</dbReference>
<keyword evidence="4" id="KW-0067">ATP-binding</keyword>
<dbReference type="Pfam" id="PF00069">
    <property type="entry name" value="Pkinase"/>
    <property type="match status" value="1"/>
</dbReference>
<protein>
    <submittedName>
        <fullName evidence="8">Bifunctional protein-serine/threonine kinase/phosphatase</fullName>
    </submittedName>
</protein>
<feature type="domain" description="Protein kinase" evidence="6">
    <location>
        <begin position="283"/>
        <end position="584"/>
    </location>
</feature>
<dbReference type="InterPro" id="IPR011009">
    <property type="entry name" value="Kinase-like_dom_sf"/>
</dbReference>
<dbReference type="Gene3D" id="3.60.40.10">
    <property type="entry name" value="PPM-type phosphatase domain"/>
    <property type="match status" value="1"/>
</dbReference>
<dbReference type="PANTHER" id="PTHR43289">
    <property type="entry name" value="MITOGEN-ACTIVATED PROTEIN KINASE KINASE KINASE 20-RELATED"/>
    <property type="match status" value="1"/>
</dbReference>
<dbReference type="SMART" id="SM00331">
    <property type="entry name" value="PP2C_SIG"/>
    <property type="match status" value="1"/>
</dbReference>
<evidence type="ECO:0000313" key="8">
    <source>
        <dbReference type="EMBL" id="AXI02916.1"/>
    </source>
</evidence>
<dbReference type="SMART" id="SM00332">
    <property type="entry name" value="PP2Cc"/>
    <property type="match status" value="1"/>
</dbReference>
<dbReference type="GO" id="GO:0004674">
    <property type="term" value="F:protein serine/threonine kinase activity"/>
    <property type="evidence" value="ECO:0007669"/>
    <property type="project" value="TreeGrafter"/>
</dbReference>
<organism evidence="8 9">
    <name type="scientific">Aquirhabdus parva</name>
    <dbReference type="NCBI Taxonomy" id="2283318"/>
    <lineage>
        <taxon>Bacteria</taxon>
        <taxon>Pseudomonadati</taxon>
        <taxon>Pseudomonadota</taxon>
        <taxon>Gammaproteobacteria</taxon>
        <taxon>Moraxellales</taxon>
        <taxon>Moraxellaceae</taxon>
        <taxon>Aquirhabdus</taxon>
    </lineage>
</organism>
<dbReference type="CDD" id="cd00143">
    <property type="entry name" value="PP2Cc"/>
    <property type="match status" value="1"/>
</dbReference>
<dbReference type="SUPFAM" id="SSF81606">
    <property type="entry name" value="PP2C-like"/>
    <property type="match status" value="1"/>
</dbReference>
<dbReference type="Gene3D" id="3.30.200.20">
    <property type="entry name" value="Phosphorylase Kinase, domain 1"/>
    <property type="match status" value="1"/>
</dbReference>
<dbReference type="OrthoDB" id="9801841at2"/>
<reference evidence="8 9" key="1">
    <citation type="submission" date="2018-07" db="EMBL/GenBank/DDBJ databases">
        <title>Genome sequencing of Moraxellaceae gen. HYN0046.</title>
        <authorList>
            <person name="Kim M."/>
            <person name="Yi H."/>
        </authorList>
    </citation>
    <scope>NUCLEOTIDE SEQUENCE [LARGE SCALE GENOMIC DNA]</scope>
    <source>
        <strain evidence="8 9">HYN0046</strain>
    </source>
</reference>
<accession>A0A345P6K7</accession>
<feature type="domain" description="PPM-type phosphatase" evidence="7">
    <location>
        <begin position="21"/>
        <end position="250"/>
    </location>
</feature>
<dbReference type="EMBL" id="CP031222">
    <property type="protein sequence ID" value="AXI02916.1"/>
    <property type="molecule type" value="Genomic_DNA"/>
</dbReference>